<evidence type="ECO:0000256" key="1">
    <source>
        <dbReference type="SAM" id="Phobius"/>
    </source>
</evidence>
<proteinExistence type="predicted"/>
<reference evidence="2 3" key="1">
    <citation type="journal article" date="2019" name="Plant Biotechnol. J.">
        <title>The red bayberry genome and genetic basis of sex determination.</title>
        <authorList>
            <person name="Jia H.M."/>
            <person name="Jia H.J."/>
            <person name="Cai Q.L."/>
            <person name="Wang Y."/>
            <person name="Zhao H.B."/>
            <person name="Yang W.F."/>
            <person name="Wang G.Y."/>
            <person name="Li Y.H."/>
            <person name="Zhan D.L."/>
            <person name="Shen Y.T."/>
            <person name="Niu Q.F."/>
            <person name="Chang L."/>
            <person name="Qiu J."/>
            <person name="Zhao L."/>
            <person name="Xie H.B."/>
            <person name="Fu W.Y."/>
            <person name="Jin J."/>
            <person name="Li X.W."/>
            <person name="Jiao Y."/>
            <person name="Zhou C.C."/>
            <person name="Tu T."/>
            <person name="Chai C.Y."/>
            <person name="Gao J.L."/>
            <person name="Fan L.J."/>
            <person name="van de Weg E."/>
            <person name="Wang J.Y."/>
            <person name="Gao Z.S."/>
        </authorList>
    </citation>
    <scope>NUCLEOTIDE SEQUENCE [LARGE SCALE GENOMIC DNA]</scope>
    <source>
        <tissue evidence="2">Leaves</tissue>
    </source>
</reference>
<gene>
    <name evidence="2" type="ORF">CJ030_MR2G004475</name>
</gene>
<keyword evidence="1" id="KW-1133">Transmembrane helix</keyword>
<keyword evidence="1" id="KW-0472">Membrane</keyword>
<organism evidence="2 3">
    <name type="scientific">Morella rubra</name>
    <name type="common">Chinese bayberry</name>
    <dbReference type="NCBI Taxonomy" id="262757"/>
    <lineage>
        <taxon>Eukaryota</taxon>
        <taxon>Viridiplantae</taxon>
        <taxon>Streptophyta</taxon>
        <taxon>Embryophyta</taxon>
        <taxon>Tracheophyta</taxon>
        <taxon>Spermatophyta</taxon>
        <taxon>Magnoliopsida</taxon>
        <taxon>eudicotyledons</taxon>
        <taxon>Gunneridae</taxon>
        <taxon>Pentapetalae</taxon>
        <taxon>rosids</taxon>
        <taxon>fabids</taxon>
        <taxon>Fagales</taxon>
        <taxon>Myricaceae</taxon>
        <taxon>Morella</taxon>
    </lineage>
</organism>
<protein>
    <submittedName>
        <fullName evidence="2">Uncharacterized protein</fullName>
    </submittedName>
</protein>
<dbReference type="OrthoDB" id="1305981at2759"/>
<keyword evidence="3" id="KW-1185">Reference proteome</keyword>
<dbReference type="EMBL" id="RXIC02000020">
    <property type="protein sequence ID" value="KAB1224027.1"/>
    <property type="molecule type" value="Genomic_DNA"/>
</dbReference>
<name>A0A6A1WJJ3_9ROSI</name>
<keyword evidence="1" id="KW-0812">Transmembrane</keyword>
<dbReference type="AlphaFoldDB" id="A0A6A1WJJ3"/>
<evidence type="ECO:0000313" key="2">
    <source>
        <dbReference type="EMBL" id="KAB1224027.1"/>
    </source>
</evidence>
<sequence length="91" mass="9976">MHSFSSLSSASSKPAREGCRSCDFFEWVDLPMCKRSTQVIPGLTKKINKLEAQLEVERGREKRLVVALAVSWVIGISVLCAALKAVASQSH</sequence>
<comment type="caution">
    <text evidence="2">The sequence shown here is derived from an EMBL/GenBank/DDBJ whole genome shotgun (WGS) entry which is preliminary data.</text>
</comment>
<feature type="transmembrane region" description="Helical" evidence="1">
    <location>
        <begin position="64"/>
        <end position="87"/>
    </location>
</feature>
<dbReference type="Proteomes" id="UP000516437">
    <property type="component" value="Chromosome 2"/>
</dbReference>
<accession>A0A6A1WJJ3</accession>
<evidence type="ECO:0000313" key="3">
    <source>
        <dbReference type="Proteomes" id="UP000516437"/>
    </source>
</evidence>